<dbReference type="InterPro" id="IPR025232">
    <property type="entry name" value="DUF4174"/>
</dbReference>
<name>A0A7X0H4N1_9BACT</name>
<evidence type="ECO:0000313" key="4">
    <source>
        <dbReference type="Proteomes" id="UP000541810"/>
    </source>
</evidence>
<keyword evidence="4" id="KW-1185">Reference proteome</keyword>
<protein>
    <recommendedName>
        <fullName evidence="2">DUF4174 domain-containing protein</fullName>
    </recommendedName>
</protein>
<reference evidence="3 4" key="1">
    <citation type="submission" date="2020-08" db="EMBL/GenBank/DDBJ databases">
        <title>Genomic Encyclopedia of Type Strains, Phase IV (KMG-IV): sequencing the most valuable type-strain genomes for metagenomic binning, comparative biology and taxonomic classification.</title>
        <authorList>
            <person name="Goeker M."/>
        </authorList>
    </citation>
    <scope>NUCLEOTIDE SEQUENCE [LARGE SCALE GENOMIC DNA]</scope>
    <source>
        <strain evidence="3 4">DSM 103725</strain>
    </source>
</reference>
<comment type="caution">
    <text evidence="3">The sequence shown here is derived from an EMBL/GenBank/DDBJ whole genome shotgun (WGS) entry which is preliminary data.</text>
</comment>
<feature type="domain" description="DUF4174" evidence="2">
    <location>
        <begin position="1"/>
        <end position="115"/>
    </location>
</feature>
<accession>A0A7X0H4N1</accession>
<dbReference type="Proteomes" id="UP000541810">
    <property type="component" value="Unassembled WGS sequence"/>
</dbReference>
<dbReference type="EMBL" id="JACHGY010000001">
    <property type="protein sequence ID" value="MBB6428947.1"/>
    <property type="molecule type" value="Genomic_DNA"/>
</dbReference>
<sequence length="121" mass="13573">MDEFAWSHRPLLVFATSVEEPALLEQRELLAAHREGLNERDMVVIELVGDDLTVDGQPRTADTHALRKRYGVPTSRAFAVLLVGKDTGVKLRSDRPVTAEGVFGLIDSMPMRRQEMREASE</sequence>
<organism evidence="3 4">
    <name type="scientific">Algisphaera agarilytica</name>
    <dbReference type="NCBI Taxonomy" id="1385975"/>
    <lineage>
        <taxon>Bacteria</taxon>
        <taxon>Pseudomonadati</taxon>
        <taxon>Planctomycetota</taxon>
        <taxon>Phycisphaerae</taxon>
        <taxon>Phycisphaerales</taxon>
        <taxon>Phycisphaeraceae</taxon>
        <taxon>Algisphaera</taxon>
    </lineage>
</organism>
<evidence type="ECO:0000256" key="1">
    <source>
        <dbReference type="ARBA" id="ARBA00022729"/>
    </source>
</evidence>
<dbReference type="AlphaFoldDB" id="A0A7X0H4N1"/>
<dbReference type="Pfam" id="PF13778">
    <property type="entry name" value="DUF4174"/>
    <property type="match status" value="1"/>
</dbReference>
<dbReference type="RefSeq" id="WP_184676531.1">
    <property type="nucleotide sequence ID" value="NZ_JACHGY010000001.1"/>
</dbReference>
<keyword evidence="1" id="KW-0732">Signal</keyword>
<proteinExistence type="predicted"/>
<gene>
    <name evidence="3" type="ORF">HNQ40_000753</name>
</gene>
<evidence type="ECO:0000259" key="2">
    <source>
        <dbReference type="Pfam" id="PF13778"/>
    </source>
</evidence>
<evidence type="ECO:0000313" key="3">
    <source>
        <dbReference type="EMBL" id="MBB6428947.1"/>
    </source>
</evidence>